<dbReference type="InterPro" id="IPR003672">
    <property type="entry name" value="CobN/Mg_chltase"/>
</dbReference>
<evidence type="ECO:0000313" key="3">
    <source>
        <dbReference type="Proteomes" id="UP000246018"/>
    </source>
</evidence>
<comment type="caution">
    <text evidence="2">The sequence shown here is derived from an EMBL/GenBank/DDBJ whole genome shotgun (WGS) entry which is preliminary data.</text>
</comment>
<dbReference type="PANTHER" id="PTHR44119:SF4">
    <property type="entry name" value="AEROBIC COBALTOCHELATASE SUBUNIT COBN"/>
    <property type="match status" value="1"/>
</dbReference>
<dbReference type="EMBL" id="QDGZ01000001">
    <property type="protein sequence ID" value="PVG84382.1"/>
    <property type="molecule type" value="Genomic_DNA"/>
</dbReference>
<protein>
    <submittedName>
        <fullName evidence="2">Cobaltochelatase subunit CobN</fullName>
    </submittedName>
</protein>
<proteinExistence type="predicted"/>
<sequence length="1238" mass="133399">MRTDPAPTRIALLSTSDTDLLSARSSGASFALANPARLAVDEIPAVLEGADLVVVRLLGTARSWQEGLDAVLAHGAPVVVLGGEQTPDAELMSHSTVAVGTAAQAHAYLAHGGPANLAQLHAFLSDTVLLTGEGFEPPVEIPAWGWAPRGAFVGRVAREERAGVSRPSVARPRVGVLYYRAHEASGNTAFVHALADAIDAAGGVGLPVYAGSLRSAPDELFAELATLDALVVTVLAAGGSTPAAASAGEDDESWDVERIKALDIPVLQGLCLTSSRAEWEANADGVTPLDSATQVAIPEFDGRIITAPFSFKELDAEGLPRYVADAERCARVAGIAVAHARLRHVPNSQKRVALMLSAYPTKHSRVGNAVGLDTPASAVRLLRRLREEGYDLGTADRAESRSVLEILDMADETEAGNALIHALIAAGGQDEEWLTSAQLTESHVRISTADYEAWTRDVPKPLMDEIVETWGEAPGRLFVNEDDEIVLATLQAGNVVLLIQPPRGFGENPVAIYHDPDMAPSHHYLAAYRWLSAPVEANGWGADAVVHLGKHGSMEWLPGKNAALSAECATDAVIGNLPLVYPFLVNDPGEGAQAKRRAHATIVDHLVPPMARAESYGDIARLEQLLDEYGNIAAMDPAKLPAIRAQIWTLMQAAQLHRDLGLEDRGPEDCPDEREFDDFLLHVDGWLCEVKDAQIRDGLHVLGGAPTGEARVNLVLAILRATQVWGGTTGAVPGLRRALAGDLDGRVAGASERIETRVDLDAVEAQARELVEAMEKADWDPAVAETIAPSDDVRRVLEFAATQVVPRLARTTEELDAVVRALDGRFIEAGPSGSPLRGLVNVLPTGRNFYTVDPRAVPSRLAWETGVAMADSLVQRHLAETGEHPRSVGLSAWGTSAMRTSGDDIAEVLALLGVRPVWDEMSRRVSGLEVIPLEELGRPRIDVTVRISGFFRDAFPHVVGMLDDAVRMVATLDEPHESNYVRAHAAADLAEHGDERRATTRIFGSKPGSYGAGILQVIEAGNWRDDLDLAEVYTAWGGFAYGRGLDGAPAADDMRANYKRIAVAAKNIDTREHDIADSDDYFQYHGGMVATVRALTGRAPRAYVGDSTIPDAVRTRSLAEETARVFRSRVVNPRWISAMKRHGYKGAFELAATVDYLYGFDATASVVHDWMYEQLAAEYVLDEDTQAFLREANPWALRGIVERLHEAADRGLWESPDPDTLAAMQQVYLDVEGEIEDR</sequence>
<evidence type="ECO:0000259" key="1">
    <source>
        <dbReference type="Pfam" id="PF02514"/>
    </source>
</evidence>
<dbReference type="NCBIfam" id="TIGR02257">
    <property type="entry name" value="cobalto_cobN"/>
    <property type="match status" value="1"/>
</dbReference>
<dbReference type="Pfam" id="PF02514">
    <property type="entry name" value="CobN-Mg_chel"/>
    <property type="match status" value="1"/>
</dbReference>
<keyword evidence="3" id="KW-1185">Reference proteome</keyword>
<organism evidence="2 3">
    <name type="scientific">Nocardioides gansuensis</name>
    <dbReference type="NCBI Taxonomy" id="2138300"/>
    <lineage>
        <taxon>Bacteria</taxon>
        <taxon>Bacillati</taxon>
        <taxon>Actinomycetota</taxon>
        <taxon>Actinomycetes</taxon>
        <taxon>Propionibacteriales</taxon>
        <taxon>Nocardioidaceae</taxon>
        <taxon>Nocardioides</taxon>
    </lineage>
</organism>
<name>A0A2T8FF82_9ACTN</name>
<dbReference type="GO" id="GO:0051116">
    <property type="term" value="F:cobaltochelatase activity"/>
    <property type="evidence" value="ECO:0007669"/>
    <property type="project" value="InterPro"/>
</dbReference>
<gene>
    <name evidence="2" type="ORF">DDE18_01800</name>
</gene>
<reference evidence="2 3" key="1">
    <citation type="submission" date="2018-04" db="EMBL/GenBank/DDBJ databases">
        <title>Genome of Nocardioides gansuensis WSJ-1.</title>
        <authorList>
            <person name="Wu S."/>
            <person name="Wang G."/>
        </authorList>
    </citation>
    <scope>NUCLEOTIDE SEQUENCE [LARGE SCALE GENOMIC DNA]</scope>
    <source>
        <strain evidence="2 3">WSJ-1</strain>
    </source>
</reference>
<evidence type="ECO:0000313" key="2">
    <source>
        <dbReference type="EMBL" id="PVG84382.1"/>
    </source>
</evidence>
<dbReference type="Proteomes" id="UP000246018">
    <property type="component" value="Unassembled WGS sequence"/>
</dbReference>
<accession>A0A2T8FF82</accession>
<dbReference type="GO" id="GO:0009236">
    <property type="term" value="P:cobalamin biosynthetic process"/>
    <property type="evidence" value="ECO:0007669"/>
    <property type="project" value="InterPro"/>
</dbReference>
<dbReference type="PANTHER" id="PTHR44119">
    <property type="entry name" value="MAGNESIUM-CHELATASE SUBUNIT CHLH, CHLOROPLASTIC"/>
    <property type="match status" value="1"/>
</dbReference>
<dbReference type="CDD" id="cd10150">
    <property type="entry name" value="CobN_like"/>
    <property type="match status" value="1"/>
</dbReference>
<dbReference type="RefSeq" id="WP_116570513.1">
    <property type="nucleotide sequence ID" value="NZ_QDGZ01000001.1"/>
</dbReference>
<dbReference type="InterPro" id="IPR011953">
    <property type="entry name" value="Cobalto_CobN"/>
</dbReference>
<feature type="domain" description="CobN/magnesium chelatase" evidence="1">
    <location>
        <begin position="106"/>
        <end position="1218"/>
    </location>
</feature>
<dbReference type="AlphaFoldDB" id="A0A2T8FF82"/>
<dbReference type="OrthoDB" id="9757976at2"/>